<organism evidence="7">
    <name type="scientific">Leucocoprinus tobamovirus A</name>
    <dbReference type="NCBI Taxonomy" id="2592766"/>
    <lineage>
        <taxon>Viruses</taxon>
        <taxon>Riboviria</taxon>
        <taxon>Orthornavirae</taxon>
        <taxon>Kitrinoviricota</taxon>
        <taxon>Alsuviricetes</taxon>
        <taxon>Martellivirales</taxon>
        <taxon>Virgaviridae</taxon>
        <taxon>Tobamovirus</taxon>
    </lineage>
</organism>
<evidence type="ECO:0000256" key="2">
    <source>
        <dbReference type="ARBA" id="ARBA00020107"/>
    </source>
</evidence>
<accession>A0A7G3KGB3</accession>
<keyword evidence="3" id="KW-1090">Inhibition of host innate immune response by virus</keyword>
<dbReference type="SMART" id="SM00487">
    <property type="entry name" value="DEXDc"/>
    <property type="match status" value="1"/>
</dbReference>
<keyword evidence="3" id="KW-0945">Host-virus interaction</keyword>
<dbReference type="InterPro" id="IPR014001">
    <property type="entry name" value="Helicase_ATP-bd"/>
</dbReference>
<keyword evidence="4" id="KW-0899">Viral immunoevasion</keyword>
<evidence type="ECO:0000256" key="3">
    <source>
        <dbReference type="ARBA" id="ARBA00022632"/>
    </source>
</evidence>
<protein>
    <recommendedName>
        <fullName evidence="2">Genome polyprotein</fullName>
    </recommendedName>
</protein>
<proteinExistence type="predicted"/>
<dbReference type="EMBL" id="MK231117">
    <property type="protein sequence ID" value="QED42966.1"/>
    <property type="molecule type" value="Genomic_RNA"/>
</dbReference>
<dbReference type="GO" id="GO:0052170">
    <property type="term" value="P:symbiont-mediated suppression of host innate immune response"/>
    <property type="evidence" value="ECO:0007669"/>
    <property type="project" value="UniProtKB-KW"/>
</dbReference>
<evidence type="ECO:0000259" key="6">
    <source>
        <dbReference type="PROSITE" id="PS51192"/>
    </source>
</evidence>
<evidence type="ECO:0000256" key="1">
    <source>
        <dbReference type="ARBA" id="ARBA00004242"/>
    </source>
</evidence>
<name>A0A7G3KGB3_9VIRU</name>
<dbReference type="Gene3D" id="3.40.50.300">
    <property type="entry name" value="P-loop containing nucleotide triphosphate hydrolases"/>
    <property type="match status" value="1"/>
</dbReference>
<dbReference type="SUPFAM" id="SSF52540">
    <property type="entry name" value="P-loop containing nucleoside triphosphate hydrolases"/>
    <property type="match status" value="1"/>
</dbReference>
<gene>
    <name evidence="7" type="primary">ORF2</name>
</gene>
<dbReference type="GO" id="GO:0017111">
    <property type="term" value="F:ribonucleoside triphosphate phosphatase activity"/>
    <property type="evidence" value="ECO:0007669"/>
    <property type="project" value="UniProtKB-EC"/>
</dbReference>
<dbReference type="GO" id="GO:0003676">
    <property type="term" value="F:nucleic acid binding"/>
    <property type="evidence" value="ECO:0007669"/>
    <property type="project" value="InterPro"/>
</dbReference>
<dbReference type="InterPro" id="IPR027417">
    <property type="entry name" value="P-loop_NTPase"/>
</dbReference>
<comment type="catalytic activity">
    <reaction evidence="5">
        <text>a ribonucleoside 5'-triphosphate + H2O = a ribonucleoside 5'-diphosphate + phosphate + H(+)</text>
        <dbReference type="Rhea" id="RHEA:23680"/>
        <dbReference type="ChEBI" id="CHEBI:15377"/>
        <dbReference type="ChEBI" id="CHEBI:15378"/>
        <dbReference type="ChEBI" id="CHEBI:43474"/>
        <dbReference type="ChEBI" id="CHEBI:57930"/>
        <dbReference type="ChEBI" id="CHEBI:61557"/>
        <dbReference type="EC" id="3.6.1.15"/>
    </reaction>
</comment>
<dbReference type="GO" id="GO:0005524">
    <property type="term" value="F:ATP binding"/>
    <property type="evidence" value="ECO:0007669"/>
    <property type="project" value="InterPro"/>
</dbReference>
<dbReference type="GO" id="GO:0033644">
    <property type="term" value="C:host cell membrane"/>
    <property type="evidence" value="ECO:0007669"/>
    <property type="project" value="UniProtKB-SubCell"/>
</dbReference>
<evidence type="ECO:0000313" key="7">
    <source>
        <dbReference type="EMBL" id="QED42966.1"/>
    </source>
</evidence>
<sequence length="698" mass="77759">MQAISAKISKAVHERLTNNKNNKNKILLNQYNSVTIPTLLPAIPRLFVPEIRIDISRANYSNFHHALNTLRYTNTGLLLAGPTGCGKTTFALLKPSYTRRTLIISPTVVNCANVLYEWNTTMPRRAKSNRIPNFTFASPDTKLTNHVTCTAQQYVDCFRRTNSHPHFDLIVLDEYHTLALPVVLTLALLRNVAGPHVYVLASATPPGVKLLGNTKRLDLYHSPSTITDADIRHHTAPLSPNALHNCNRGPVVYLLPNNHVSDTLRDNHRAYTDIQQIDNRTTLWQFTDILRSITHTSTIFITPDVASGITLPMTSLVLFPYTTSIDYDGAVILNRLRPLTTTEHTQAFGRAARVTPTMVYSDPSTTSDDISVSNVYNEATAAIYLAAAHIPLANSSLSSALTAFPRLQTLSAKAANTCLSLPGAPLTNVYYMDHDANLYDFCGGTATTFIQDNVHDLRLYTTPKTMFIAPFFDMTADYDPTTWLPWPQQQEMSSHISTASQRPVTTDLKSLANLTADNFDRFGNDFLTICRDIAAGTEYSRNAHPAKHPYTSMTDDEIIKSKPWDVKKKFGDDLITLLDTLQSRGCITYGVSRTVQRDVQGRYKENGSWKAGKVIQVVTSVYVKSHLGEAVINAGLPCTLNADGAIDRIAMTAEFTRRLTLMLSTLWVFKNCDERVVDLSIYKKYIDSNANSWLASQF</sequence>
<evidence type="ECO:0000256" key="4">
    <source>
        <dbReference type="ARBA" id="ARBA00023280"/>
    </source>
</evidence>
<dbReference type="Pfam" id="PF00270">
    <property type="entry name" value="DEAD"/>
    <property type="match status" value="1"/>
</dbReference>
<reference evidence="7" key="1">
    <citation type="submission" date="2018-11" db="EMBL/GenBank/DDBJ databases">
        <authorList>
            <person name="Jo Y."/>
            <person name="Cho W.K."/>
        </authorList>
    </citation>
    <scope>NUCLEOTIDE SEQUENCE</scope>
    <source>
        <strain evidence="7">Won</strain>
    </source>
</reference>
<comment type="subcellular location">
    <subcellularLocation>
        <location evidence="1">Host membrane</location>
        <topology evidence="1">Peripheral membrane protein</topology>
    </subcellularLocation>
</comment>
<feature type="domain" description="Helicase ATP-binding" evidence="6">
    <location>
        <begin position="68"/>
        <end position="223"/>
    </location>
</feature>
<dbReference type="InterPro" id="IPR011545">
    <property type="entry name" value="DEAD/DEAH_box_helicase_dom"/>
</dbReference>
<evidence type="ECO:0000256" key="5">
    <source>
        <dbReference type="ARBA" id="ARBA00047631"/>
    </source>
</evidence>
<dbReference type="PROSITE" id="PS51192">
    <property type="entry name" value="HELICASE_ATP_BIND_1"/>
    <property type="match status" value="1"/>
</dbReference>